<evidence type="ECO:0000256" key="1">
    <source>
        <dbReference type="SAM" id="MobiDB-lite"/>
    </source>
</evidence>
<name>A0ABR6RFN9_9BURK</name>
<keyword evidence="2" id="KW-0812">Transmembrane</keyword>
<dbReference type="EMBL" id="JACHKZ010000010">
    <property type="protein sequence ID" value="MBB6577968.1"/>
    <property type="molecule type" value="Genomic_DNA"/>
</dbReference>
<evidence type="ECO:0000313" key="3">
    <source>
        <dbReference type="EMBL" id="MBB6577968.1"/>
    </source>
</evidence>
<dbReference type="Proteomes" id="UP000562492">
    <property type="component" value="Unassembled WGS sequence"/>
</dbReference>
<accession>A0ABR6RFN9</accession>
<evidence type="ECO:0008006" key="5">
    <source>
        <dbReference type="Google" id="ProtNLM"/>
    </source>
</evidence>
<reference evidence="3 4" key="1">
    <citation type="submission" date="2020-08" db="EMBL/GenBank/DDBJ databases">
        <title>Functional genomics of gut bacteria from endangered species of beetles.</title>
        <authorList>
            <person name="Carlos-Shanley C."/>
        </authorList>
    </citation>
    <scope>NUCLEOTIDE SEQUENCE [LARGE SCALE GENOMIC DNA]</scope>
    <source>
        <strain evidence="3 4">S00124</strain>
    </source>
</reference>
<organism evidence="3 4">
    <name type="scientific">Comamonas odontotermitis</name>
    <dbReference type="NCBI Taxonomy" id="379895"/>
    <lineage>
        <taxon>Bacteria</taxon>
        <taxon>Pseudomonadati</taxon>
        <taxon>Pseudomonadota</taxon>
        <taxon>Betaproteobacteria</taxon>
        <taxon>Burkholderiales</taxon>
        <taxon>Comamonadaceae</taxon>
        <taxon>Comamonas</taxon>
    </lineage>
</organism>
<sequence>MIDKLFFGALLLIAAMVLLMEFSVDRKRRHEWETFKTANECKVISKTDSVRLSGSSTGTSDQPVNAQTTTPSKTGWICKDGITYYK</sequence>
<keyword evidence="2" id="KW-1133">Transmembrane helix</keyword>
<protein>
    <recommendedName>
        <fullName evidence="5">DUF4124 domain-containing protein</fullName>
    </recommendedName>
</protein>
<evidence type="ECO:0000313" key="4">
    <source>
        <dbReference type="Proteomes" id="UP000562492"/>
    </source>
</evidence>
<feature type="region of interest" description="Disordered" evidence="1">
    <location>
        <begin position="51"/>
        <end position="73"/>
    </location>
</feature>
<proteinExistence type="predicted"/>
<keyword evidence="2" id="KW-0472">Membrane</keyword>
<keyword evidence="4" id="KW-1185">Reference proteome</keyword>
<feature type="transmembrane region" description="Helical" evidence="2">
    <location>
        <begin position="6"/>
        <end position="24"/>
    </location>
</feature>
<comment type="caution">
    <text evidence="3">The sequence shown here is derived from an EMBL/GenBank/DDBJ whole genome shotgun (WGS) entry which is preliminary data.</text>
</comment>
<gene>
    <name evidence="3" type="ORF">HNP33_002036</name>
</gene>
<evidence type="ECO:0000256" key="2">
    <source>
        <dbReference type="SAM" id="Phobius"/>
    </source>
</evidence>
<dbReference type="RefSeq" id="WP_184707950.1">
    <property type="nucleotide sequence ID" value="NZ_JACHKZ010000010.1"/>
</dbReference>